<accession>A0A6L9MNL2</accession>
<dbReference type="Gene3D" id="1.10.1040.10">
    <property type="entry name" value="N-(1-d-carboxylethyl)-l-norvaline Dehydrogenase, domain 2"/>
    <property type="match status" value="1"/>
</dbReference>
<protein>
    <submittedName>
        <fullName evidence="5">3-hydroxyacyl-CoA dehydrogenase</fullName>
    </submittedName>
</protein>
<dbReference type="Proteomes" id="UP000476332">
    <property type="component" value="Unassembled WGS sequence"/>
</dbReference>
<dbReference type="AlphaFoldDB" id="A0A6L9MNL2"/>
<keyword evidence="1" id="KW-0560">Oxidoreductase</keyword>
<evidence type="ECO:0000259" key="3">
    <source>
        <dbReference type="Pfam" id="PF00725"/>
    </source>
</evidence>
<dbReference type="PANTHER" id="PTHR48075:SF5">
    <property type="entry name" value="3-HYDROXYBUTYRYL-COA DEHYDROGENASE"/>
    <property type="match status" value="1"/>
</dbReference>
<evidence type="ECO:0000259" key="4">
    <source>
        <dbReference type="Pfam" id="PF02737"/>
    </source>
</evidence>
<dbReference type="Pfam" id="PF00725">
    <property type="entry name" value="3HCDH"/>
    <property type="match status" value="1"/>
</dbReference>
<dbReference type="InterPro" id="IPR006176">
    <property type="entry name" value="3-OHacyl-CoA_DH_NAD-bd"/>
</dbReference>
<dbReference type="RefSeq" id="WP_163046291.1">
    <property type="nucleotide sequence ID" value="NZ_JAAAMJ010000046.1"/>
</dbReference>
<dbReference type="PANTHER" id="PTHR48075">
    <property type="entry name" value="3-HYDROXYACYL-COA DEHYDROGENASE FAMILY PROTEIN"/>
    <property type="match status" value="1"/>
</dbReference>
<dbReference type="GO" id="GO:0006631">
    <property type="term" value="P:fatty acid metabolic process"/>
    <property type="evidence" value="ECO:0007669"/>
    <property type="project" value="InterPro"/>
</dbReference>
<feature type="site" description="Important for catalytic activity" evidence="2">
    <location>
        <position position="143"/>
    </location>
</feature>
<dbReference type="PIRSF" id="PIRSF000105">
    <property type="entry name" value="HCDH"/>
    <property type="match status" value="1"/>
</dbReference>
<evidence type="ECO:0000256" key="1">
    <source>
        <dbReference type="ARBA" id="ARBA00023002"/>
    </source>
</evidence>
<proteinExistence type="predicted"/>
<dbReference type="Pfam" id="PF02737">
    <property type="entry name" value="3HCDH_N"/>
    <property type="match status" value="1"/>
</dbReference>
<dbReference type="InterPro" id="IPR013328">
    <property type="entry name" value="6PGD_dom2"/>
</dbReference>
<dbReference type="SUPFAM" id="SSF48179">
    <property type="entry name" value="6-phosphogluconate dehydrogenase C-terminal domain-like"/>
    <property type="match status" value="1"/>
</dbReference>
<dbReference type="GO" id="GO:0070403">
    <property type="term" value="F:NAD+ binding"/>
    <property type="evidence" value="ECO:0007669"/>
    <property type="project" value="InterPro"/>
</dbReference>
<feature type="domain" description="3-hydroxyacyl-CoA dehydrogenase C-terminal" evidence="3">
    <location>
        <begin position="190"/>
        <end position="261"/>
    </location>
</feature>
<comment type="caution">
    <text evidence="5">The sequence shown here is derived from an EMBL/GenBank/DDBJ whole genome shotgun (WGS) entry which is preliminary data.</text>
</comment>
<dbReference type="InterPro" id="IPR006108">
    <property type="entry name" value="3HC_DH_C"/>
</dbReference>
<sequence length="316" mass="33646">MTETPHPISRTAVIGTGLIGAAWTTVFLARRLEVVAVDPAPGARERLIRDVGSMWQALRELGQAEGAPVFGSLVFAAVPGPELADVELVQENAPEKLELKRGLFAELERFVSPQTILASSTSALLIGDIQSACVHPGRCVAGHPFNPPHLLPLVEVSGGPRTDPAVLDRVMAFYRFLGKAPVRLNKEIAGHIAGRLGSALYREAVHLVAEGVATVADIDAAVCNGPGLRWATNGPHMTYHLGGGEGGIQHYLDHLGDSQQRRWDSLGQPELTDKLRAELVTGTLEAAGGRNIQALSNERDQKLVAIVSALARANDC</sequence>
<reference evidence="5 6" key="1">
    <citation type="submission" date="2020-01" db="EMBL/GenBank/DDBJ databases">
        <title>Genomes of bacteria type strains.</title>
        <authorList>
            <person name="Chen J."/>
            <person name="Zhu S."/>
            <person name="Chen J."/>
        </authorList>
    </citation>
    <scope>NUCLEOTIDE SEQUENCE [LARGE SCALE GENOMIC DNA]</scope>
    <source>
        <strain evidence="5 6">KCTC 52919</strain>
    </source>
</reference>
<dbReference type="EMBL" id="JAAAMJ010000046">
    <property type="protein sequence ID" value="NDV89447.1"/>
    <property type="molecule type" value="Genomic_DNA"/>
</dbReference>
<evidence type="ECO:0000313" key="5">
    <source>
        <dbReference type="EMBL" id="NDV89447.1"/>
    </source>
</evidence>
<dbReference type="Gene3D" id="3.40.50.720">
    <property type="entry name" value="NAD(P)-binding Rossmann-like Domain"/>
    <property type="match status" value="1"/>
</dbReference>
<evidence type="ECO:0000256" key="2">
    <source>
        <dbReference type="PIRSR" id="PIRSR000105-1"/>
    </source>
</evidence>
<evidence type="ECO:0000313" key="6">
    <source>
        <dbReference type="Proteomes" id="UP000476332"/>
    </source>
</evidence>
<keyword evidence="6" id="KW-1185">Reference proteome</keyword>
<feature type="domain" description="3-hydroxyacyl-CoA dehydrogenase NAD binding" evidence="4">
    <location>
        <begin position="11"/>
        <end position="186"/>
    </location>
</feature>
<dbReference type="InterPro" id="IPR036291">
    <property type="entry name" value="NAD(P)-bd_dom_sf"/>
</dbReference>
<dbReference type="InterPro" id="IPR008927">
    <property type="entry name" value="6-PGluconate_DH-like_C_sf"/>
</dbReference>
<gene>
    <name evidence="5" type="ORF">GTW51_22640</name>
</gene>
<dbReference type="GO" id="GO:0016616">
    <property type="term" value="F:oxidoreductase activity, acting on the CH-OH group of donors, NAD or NADP as acceptor"/>
    <property type="evidence" value="ECO:0007669"/>
    <property type="project" value="InterPro"/>
</dbReference>
<name>A0A6L9MNL2_9HYPH</name>
<dbReference type="InterPro" id="IPR022694">
    <property type="entry name" value="3-OHacyl-CoA_DH"/>
</dbReference>
<organism evidence="5 6">
    <name type="scientific">Aurantimonas aggregata</name>
    <dbReference type="NCBI Taxonomy" id="2047720"/>
    <lineage>
        <taxon>Bacteria</taxon>
        <taxon>Pseudomonadati</taxon>
        <taxon>Pseudomonadota</taxon>
        <taxon>Alphaproteobacteria</taxon>
        <taxon>Hyphomicrobiales</taxon>
        <taxon>Aurantimonadaceae</taxon>
        <taxon>Aurantimonas</taxon>
    </lineage>
</organism>
<dbReference type="SUPFAM" id="SSF51735">
    <property type="entry name" value="NAD(P)-binding Rossmann-fold domains"/>
    <property type="match status" value="1"/>
</dbReference>